<organism evidence="2 3">
    <name type="scientific">Yersinia intermedia</name>
    <dbReference type="NCBI Taxonomy" id="631"/>
    <lineage>
        <taxon>Bacteria</taxon>
        <taxon>Pseudomonadati</taxon>
        <taxon>Pseudomonadota</taxon>
        <taxon>Gammaproteobacteria</taxon>
        <taxon>Enterobacterales</taxon>
        <taxon>Yersiniaceae</taxon>
        <taxon>Yersinia</taxon>
    </lineage>
</organism>
<reference evidence="2 3" key="1">
    <citation type="submission" date="2015-03" db="EMBL/GenBank/DDBJ databases">
        <authorList>
            <person name="Murphy D."/>
        </authorList>
    </citation>
    <scope>NUCLEOTIDE SEQUENCE [LARGE SCALE GENOMIC DNA]</scope>
    <source>
        <strain evidence="2 3">BR165/97</strain>
    </source>
</reference>
<sequence>MKISLMILANIMLINVSAMAQPITLEDLRVKPILINNSHILTDNFSVHGVQTHYWLENSSGEIPMTVTTLEHLLITTYLYDQYDDEKTQTATLIDNRAKNMTLFLVNLPPGNYRLVVTGLATDHQISSKTFHMTLANQTSGYDSSY</sequence>
<gene>
    <name evidence="2" type="ORF">ERS008530_01943</name>
</gene>
<feature type="chain" id="PRO_5006693146" evidence="1">
    <location>
        <begin position="21"/>
        <end position="146"/>
    </location>
</feature>
<dbReference type="eggNOG" id="ENOG5031IHR">
    <property type="taxonomic scope" value="Bacteria"/>
</dbReference>
<evidence type="ECO:0000313" key="2">
    <source>
        <dbReference type="EMBL" id="CNF72694.1"/>
    </source>
</evidence>
<accession>A0A0T9M796</accession>
<keyword evidence="1" id="KW-0732">Signal</keyword>
<name>A0A0T9M796_YERIN</name>
<dbReference type="AlphaFoldDB" id="A0A0T9M796"/>
<feature type="signal peptide" evidence="1">
    <location>
        <begin position="1"/>
        <end position="20"/>
    </location>
</feature>
<dbReference type="RefSeq" id="WP_050073488.1">
    <property type="nucleotide sequence ID" value="NZ_CPZJ01000007.1"/>
</dbReference>
<evidence type="ECO:0000256" key="1">
    <source>
        <dbReference type="SAM" id="SignalP"/>
    </source>
</evidence>
<protein>
    <submittedName>
        <fullName evidence="2">N-acetylglucosamine-binding protein A</fullName>
    </submittedName>
</protein>
<dbReference type="EMBL" id="CPZJ01000007">
    <property type="protein sequence ID" value="CNF72694.1"/>
    <property type="molecule type" value="Genomic_DNA"/>
</dbReference>
<dbReference type="Gene3D" id="2.60.40.2550">
    <property type="match status" value="1"/>
</dbReference>
<proteinExistence type="predicted"/>
<evidence type="ECO:0000313" key="3">
    <source>
        <dbReference type="Proteomes" id="UP000038750"/>
    </source>
</evidence>
<dbReference type="Proteomes" id="UP000038750">
    <property type="component" value="Unassembled WGS sequence"/>
</dbReference>